<dbReference type="InterPro" id="IPR001455">
    <property type="entry name" value="TusA-like"/>
</dbReference>
<evidence type="ECO:0000313" key="3">
    <source>
        <dbReference type="Proteomes" id="UP000293465"/>
    </source>
</evidence>
<dbReference type="AlphaFoldDB" id="A0A4Q5KPB8"/>
<dbReference type="OrthoDB" id="6215889at2"/>
<reference evidence="2 3" key="1">
    <citation type="submission" date="2019-02" db="EMBL/GenBank/DDBJ databases">
        <title>Genome sequences of Aliivibrio finisterrensis strains from farmed Atlantic salmon.</title>
        <authorList>
            <person name="Bowman J.P."/>
        </authorList>
    </citation>
    <scope>NUCLEOTIDE SEQUENCE [LARGE SCALE GENOMIC DNA]</scope>
    <source>
        <strain evidence="2 3">A32</strain>
    </source>
</reference>
<evidence type="ECO:0000259" key="1">
    <source>
        <dbReference type="Pfam" id="PF01206"/>
    </source>
</evidence>
<dbReference type="SUPFAM" id="SSF64307">
    <property type="entry name" value="SirA-like"/>
    <property type="match status" value="1"/>
</dbReference>
<evidence type="ECO:0000313" key="2">
    <source>
        <dbReference type="EMBL" id="RYU48453.1"/>
    </source>
</evidence>
<accession>A0A4Q5KPB8</accession>
<organism evidence="2 3">
    <name type="scientific">Aliivibrio finisterrensis</name>
    <dbReference type="NCBI Taxonomy" id="511998"/>
    <lineage>
        <taxon>Bacteria</taxon>
        <taxon>Pseudomonadati</taxon>
        <taxon>Pseudomonadota</taxon>
        <taxon>Gammaproteobacteria</taxon>
        <taxon>Vibrionales</taxon>
        <taxon>Vibrionaceae</taxon>
        <taxon>Aliivibrio</taxon>
    </lineage>
</organism>
<dbReference type="Proteomes" id="UP000293465">
    <property type="component" value="Unassembled WGS sequence"/>
</dbReference>
<dbReference type="RefSeq" id="WP_130085995.1">
    <property type="nucleotide sequence ID" value="NZ_SEZJ01000001.1"/>
</dbReference>
<name>A0A4Q5KPB8_9GAMM</name>
<dbReference type="InterPro" id="IPR036868">
    <property type="entry name" value="TusA-like_sf"/>
</dbReference>
<keyword evidence="2" id="KW-0808">Transferase</keyword>
<gene>
    <name evidence="2" type="ORF">ERW49_00370</name>
</gene>
<dbReference type="EMBL" id="SEZJ01000001">
    <property type="protein sequence ID" value="RYU48453.1"/>
    <property type="molecule type" value="Genomic_DNA"/>
</dbReference>
<sequence length="73" mass="8274">METRTLDLSQQRCPMSLLLAKRAAQSLDKNGKLEIKVVDKTSLADIMKYFELNAFAINVEHEASCVFLTVTRK</sequence>
<comment type="caution">
    <text evidence="2">The sequence shown here is derived from an EMBL/GenBank/DDBJ whole genome shotgun (WGS) entry which is preliminary data.</text>
</comment>
<dbReference type="GO" id="GO:0016740">
    <property type="term" value="F:transferase activity"/>
    <property type="evidence" value="ECO:0007669"/>
    <property type="project" value="UniProtKB-KW"/>
</dbReference>
<protein>
    <submittedName>
        <fullName evidence="2">Sulfurtransferase TusA family protein</fullName>
    </submittedName>
</protein>
<proteinExistence type="predicted"/>
<dbReference type="Pfam" id="PF01206">
    <property type="entry name" value="TusA"/>
    <property type="match status" value="1"/>
</dbReference>
<dbReference type="GeneID" id="56273464"/>
<feature type="domain" description="UPF0033" evidence="1">
    <location>
        <begin position="4"/>
        <end position="60"/>
    </location>
</feature>
<dbReference type="Gene3D" id="3.30.110.40">
    <property type="entry name" value="TusA-like domain"/>
    <property type="match status" value="1"/>
</dbReference>